<gene>
    <name evidence="2" type="ORF">EIC27_01585</name>
</gene>
<evidence type="ECO:0000313" key="3">
    <source>
        <dbReference type="Proteomes" id="UP000279470"/>
    </source>
</evidence>
<dbReference type="Pfam" id="PF02627">
    <property type="entry name" value="CMD"/>
    <property type="match status" value="1"/>
</dbReference>
<dbReference type="EMBL" id="RXFM01000014">
    <property type="protein sequence ID" value="RST70256.1"/>
    <property type="molecule type" value="Genomic_DNA"/>
</dbReference>
<dbReference type="Gene3D" id="1.20.1290.10">
    <property type="entry name" value="AhpD-like"/>
    <property type="match status" value="1"/>
</dbReference>
<dbReference type="OrthoDB" id="9801997at2"/>
<keyword evidence="3" id="KW-1185">Reference proteome</keyword>
<feature type="domain" description="Carboxymuconolactone decarboxylase-like" evidence="1">
    <location>
        <begin position="114"/>
        <end position="164"/>
    </location>
</feature>
<dbReference type="RefSeq" id="WP_126044411.1">
    <property type="nucleotide sequence ID" value="NZ_RXFM01000014.1"/>
</dbReference>
<dbReference type="SUPFAM" id="SSF69118">
    <property type="entry name" value="AhpD-like"/>
    <property type="match status" value="1"/>
</dbReference>
<name>A0A429XSP3_9RICK</name>
<proteinExistence type="predicted"/>
<sequence length="188" mass="21799">MSIQSILNQLPQYAYDIDKSIREIFFQDLQTLEKYQIFGIVLTAGYALKHECLLNYIRPEAKRYLDNNEANACKIAASTISMTSMYHNFKHQINDEKIKQLPSMLSLSNLKSHNIDQKDFSMYCLVSAIINGCKYCMDVHISKLRKHNCSSEIIRDIARIVSVIKAAGDVLEIERMRNYDFVVREESF</sequence>
<dbReference type="InterPro" id="IPR029032">
    <property type="entry name" value="AhpD-like"/>
</dbReference>
<dbReference type="InterPro" id="IPR004675">
    <property type="entry name" value="AhpD_core"/>
</dbReference>
<reference evidence="3" key="1">
    <citation type="submission" date="2018-11" db="EMBL/GenBank/DDBJ databases">
        <title>Phylogenetic, genomic, and biogeographic characterization of a novel and ubiquitous marine invertebrate-associated Rickettsiales parasite, Candidatus Marinoinvertebrata rohwerii, gen. nov., sp. nov.</title>
        <authorList>
            <person name="Klinges J.G."/>
            <person name="Rosales S.M."/>
            <person name="Mcminds R."/>
            <person name="Shaver E.C."/>
            <person name="Shantz A."/>
            <person name="Peters E.C."/>
            <person name="Burkepile D.E."/>
            <person name="Silliman B.R."/>
            <person name="Vega Thurber R.L."/>
        </authorList>
    </citation>
    <scope>NUCLEOTIDE SEQUENCE [LARGE SCALE GENOMIC DNA]</scope>
    <source>
        <strain evidence="3">a_cerv_44</strain>
    </source>
</reference>
<dbReference type="InterPro" id="IPR003779">
    <property type="entry name" value="CMD-like"/>
</dbReference>
<accession>A0A429XSP3</accession>
<evidence type="ECO:0000259" key="1">
    <source>
        <dbReference type="Pfam" id="PF02627"/>
    </source>
</evidence>
<dbReference type="Proteomes" id="UP000279470">
    <property type="component" value="Unassembled WGS sequence"/>
</dbReference>
<protein>
    <recommendedName>
        <fullName evidence="1">Carboxymuconolactone decarboxylase-like domain-containing protein</fullName>
    </recommendedName>
</protein>
<organism evidence="2 3">
    <name type="scientific">Candidatus Aquarickettsia rohweri</name>
    <dbReference type="NCBI Taxonomy" id="2602574"/>
    <lineage>
        <taxon>Bacteria</taxon>
        <taxon>Pseudomonadati</taxon>
        <taxon>Pseudomonadota</taxon>
        <taxon>Alphaproteobacteria</taxon>
        <taxon>Rickettsiales</taxon>
        <taxon>Candidatus Midichloriaceae</taxon>
        <taxon>Candidatus Aquarickettsia</taxon>
    </lineage>
</organism>
<dbReference type="NCBIfam" id="TIGR00778">
    <property type="entry name" value="ahpD_dom"/>
    <property type="match status" value="1"/>
</dbReference>
<dbReference type="AlphaFoldDB" id="A0A429XSP3"/>
<evidence type="ECO:0000313" key="2">
    <source>
        <dbReference type="EMBL" id="RST70256.1"/>
    </source>
</evidence>
<comment type="caution">
    <text evidence="2">The sequence shown here is derived from an EMBL/GenBank/DDBJ whole genome shotgun (WGS) entry which is preliminary data.</text>
</comment>
<dbReference type="GO" id="GO:0051920">
    <property type="term" value="F:peroxiredoxin activity"/>
    <property type="evidence" value="ECO:0007669"/>
    <property type="project" value="InterPro"/>
</dbReference>